<dbReference type="InterPro" id="IPR038765">
    <property type="entry name" value="Papain-like_cys_pep_sf"/>
</dbReference>
<dbReference type="PANTHER" id="PTHR33018:SF37">
    <property type="entry name" value="TRANSPOSASE TNP1_EN_SPM-LIKE DOMAIN-CONTAINING PROTEIN"/>
    <property type="match status" value="1"/>
</dbReference>
<dbReference type="Proteomes" id="UP000235145">
    <property type="component" value="Unassembled WGS sequence"/>
</dbReference>
<gene>
    <name evidence="1" type="ORF">LSAT_V11C900497040</name>
</gene>
<organism evidence="1 2">
    <name type="scientific">Lactuca sativa</name>
    <name type="common">Garden lettuce</name>
    <dbReference type="NCBI Taxonomy" id="4236"/>
    <lineage>
        <taxon>Eukaryota</taxon>
        <taxon>Viridiplantae</taxon>
        <taxon>Streptophyta</taxon>
        <taxon>Embryophyta</taxon>
        <taxon>Tracheophyta</taxon>
        <taxon>Spermatophyta</taxon>
        <taxon>Magnoliopsida</taxon>
        <taxon>eudicotyledons</taxon>
        <taxon>Gunneridae</taxon>
        <taxon>Pentapetalae</taxon>
        <taxon>asterids</taxon>
        <taxon>campanulids</taxon>
        <taxon>Asterales</taxon>
        <taxon>Asteraceae</taxon>
        <taxon>Cichorioideae</taxon>
        <taxon>Cichorieae</taxon>
        <taxon>Lactucinae</taxon>
        <taxon>Lactuca</taxon>
    </lineage>
</organism>
<dbReference type="EMBL" id="NBSK02000009">
    <property type="protein sequence ID" value="KAJ0188677.1"/>
    <property type="molecule type" value="Genomic_DNA"/>
</dbReference>
<evidence type="ECO:0000313" key="1">
    <source>
        <dbReference type="EMBL" id="KAJ0188677.1"/>
    </source>
</evidence>
<keyword evidence="2" id="KW-1185">Reference proteome</keyword>
<proteinExistence type="predicted"/>
<sequence length="225" mass="25948">MIVININKNNNDQVNKLHQAVGIVIQWPQIAIVLIHEQRTKQQNVTTSLILATTGGGTKNMSDQTTNKARITEFLRDHLKTNPVVNIEADSGIFQVWTYHFSVTHEDYFRLLRKQTTDLPIITTWHMILHSMVRTCVNKCAFLNPYKIPGEACQKYPEGVASYLVDAMRLHHGKLFLIAPYLQNKHWVLLVTCPRNRTVYVLDSLKKSVEKPVDTYCLLKRHVEM</sequence>
<dbReference type="SUPFAM" id="SSF54001">
    <property type="entry name" value="Cysteine proteinases"/>
    <property type="match status" value="1"/>
</dbReference>
<comment type="caution">
    <text evidence="1">The sequence shown here is derived from an EMBL/GenBank/DDBJ whole genome shotgun (WGS) entry which is preliminary data.</text>
</comment>
<protein>
    <recommendedName>
        <fullName evidence="3">Ubiquitin-like protease family profile domain-containing protein</fullName>
    </recommendedName>
</protein>
<evidence type="ECO:0008006" key="3">
    <source>
        <dbReference type="Google" id="ProtNLM"/>
    </source>
</evidence>
<evidence type="ECO:0000313" key="2">
    <source>
        <dbReference type="Proteomes" id="UP000235145"/>
    </source>
</evidence>
<reference evidence="1 2" key="1">
    <citation type="journal article" date="2017" name="Nat. Commun.">
        <title>Genome assembly with in vitro proximity ligation data and whole-genome triplication in lettuce.</title>
        <authorList>
            <person name="Reyes-Chin-Wo S."/>
            <person name="Wang Z."/>
            <person name="Yang X."/>
            <person name="Kozik A."/>
            <person name="Arikit S."/>
            <person name="Song C."/>
            <person name="Xia L."/>
            <person name="Froenicke L."/>
            <person name="Lavelle D.O."/>
            <person name="Truco M.J."/>
            <person name="Xia R."/>
            <person name="Zhu S."/>
            <person name="Xu C."/>
            <person name="Xu H."/>
            <person name="Xu X."/>
            <person name="Cox K."/>
            <person name="Korf I."/>
            <person name="Meyers B.C."/>
            <person name="Michelmore R.W."/>
        </authorList>
    </citation>
    <scope>NUCLEOTIDE SEQUENCE [LARGE SCALE GENOMIC DNA]</scope>
    <source>
        <strain evidence="2">cv. Salinas</strain>
        <tissue evidence="1">Seedlings</tissue>
    </source>
</reference>
<dbReference type="Gene3D" id="3.40.395.10">
    <property type="entry name" value="Adenoviral Proteinase, Chain A"/>
    <property type="match status" value="1"/>
</dbReference>
<accession>A0A9R1UJM5</accession>
<name>A0A9R1UJM5_LACSA</name>
<dbReference type="AlphaFoldDB" id="A0A9R1UJM5"/>
<dbReference type="PANTHER" id="PTHR33018">
    <property type="entry name" value="OS10G0338966 PROTEIN-RELATED"/>
    <property type="match status" value="1"/>
</dbReference>